<evidence type="ECO:0000259" key="5">
    <source>
        <dbReference type="SMART" id="SM00903"/>
    </source>
</evidence>
<dbReference type="AlphaFoldDB" id="A0A1D2LNI1"/>
<evidence type="ECO:0000313" key="6">
    <source>
        <dbReference type="EMBL" id="ATF25915.1"/>
    </source>
</evidence>
<protein>
    <submittedName>
        <fullName evidence="6">Flavin reductase family protein</fullName>
    </submittedName>
</protein>
<evidence type="ECO:0000256" key="2">
    <source>
        <dbReference type="ARBA" id="ARBA00022630"/>
    </source>
</evidence>
<dbReference type="EMBL" id="CP023483">
    <property type="protein sequence ID" value="ATF25915.1"/>
    <property type="molecule type" value="Genomic_DNA"/>
</dbReference>
<dbReference type="Proteomes" id="UP000243591">
    <property type="component" value="Chromosome"/>
</dbReference>
<evidence type="ECO:0000256" key="3">
    <source>
        <dbReference type="ARBA" id="ARBA00022643"/>
    </source>
</evidence>
<dbReference type="SUPFAM" id="SSF50475">
    <property type="entry name" value="FMN-binding split barrel"/>
    <property type="match status" value="1"/>
</dbReference>
<dbReference type="PANTHER" id="PTHR33798:SF5">
    <property type="entry name" value="FLAVIN REDUCTASE LIKE DOMAIN-CONTAINING PROTEIN"/>
    <property type="match status" value="1"/>
</dbReference>
<dbReference type="GeneID" id="66537452"/>
<dbReference type="RefSeq" id="WP_069120178.1">
    <property type="nucleotide sequence ID" value="NZ_CBCPHX010000004.1"/>
</dbReference>
<evidence type="ECO:0000256" key="4">
    <source>
        <dbReference type="ARBA" id="ARBA00038054"/>
    </source>
</evidence>
<dbReference type="OrthoDB" id="9794638at2"/>
<keyword evidence="2" id="KW-0285">Flavoprotein</keyword>
<dbReference type="GO" id="GO:0010181">
    <property type="term" value="F:FMN binding"/>
    <property type="evidence" value="ECO:0007669"/>
    <property type="project" value="InterPro"/>
</dbReference>
<sequence length="197" mass="21868">MITIRPESISERDNYKFLIGSVIPRPIAFITSINSEGVVNGAPFSYFNIVSSNPPLLSVSIQRRNGEKKDTLRNIEQQQSFVLHIADDGYIDKLNQTAAQLPPNQSEIALTNLTLIPSETIATPAISEAKVRYECTVQQIVDLPNSELIIANITCYHIDDELYANGRINAAKLNPISRLAGNDYAHLGETFTLERPQ</sequence>
<dbReference type="Gene3D" id="2.30.110.10">
    <property type="entry name" value="Electron Transport, Fmn-binding Protein, Chain A"/>
    <property type="match status" value="1"/>
</dbReference>
<dbReference type="SMART" id="SM00903">
    <property type="entry name" value="Flavin_Reduct"/>
    <property type="match status" value="1"/>
</dbReference>
<keyword evidence="3" id="KW-0288">FMN</keyword>
<evidence type="ECO:0000313" key="7">
    <source>
        <dbReference type="Proteomes" id="UP000243591"/>
    </source>
</evidence>
<gene>
    <name evidence="6" type="ORF">CNY62_05595</name>
</gene>
<dbReference type="KEGG" id="bths:CNY62_05595"/>
<organism evidence="6 7">
    <name type="scientific">Brochothrix thermosphacta</name>
    <name type="common">Microbacterium thermosphactum</name>
    <dbReference type="NCBI Taxonomy" id="2756"/>
    <lineage>
        <taxon>Bacteria</taxon>
        <taxon>Bacillati</taxon>
        <taxon>Bacillota</taxon>
        <taxon>Bacilli</taxon>
        <taxon>Bacillales</taxon>
        <taxon>Listeriaceae</taxon>
        <taxon>Brochothrix</taxon>
    </lineage>
</organism>
<dbReference type="STRING" id="2756.BFR44_06260"/>
<dbReference type="GO" id="GO:0016646">
    <property type="term" value="F:oxidoreductase activity, acting on the CH-NH group of donors, NAD or NADP as acceptor"/>
    <property type="evidence" value="ECO:0007669"/>
    <property type="project" value="UniProtKB-ARBA"/>
</dbReference>
<proteinExistence type="inferred from homology"/>
<name>A0A1D2LNI1_BROTH</name>
<comment type="cofactor">
    <cofactor evidence="1">
        <name>FMN</name>
        <dbReference type="ChEBI" id="CHEBI:58210"/>
    </cofactor>
</comment>
<dbReference type="InterPro" id="IPR002563">
    <property type="entry name" value="Flavin_Rdtase-like_dom"/>
</dbReference>
<reference evidence="6 7" key="1">
    <citation type="submission" date="2017-09" db="EMBL/GenBank/DDBJ databases">
        <title>Complete Genome Sequences of Two Strains of the Meat Spoilage Bacterium Brochothrix thermosphacta Isolated from Ground Chicken.</title>
        <authorList>
            <person name="Paoli G.C."/>
            <person name="Wijey C."/>
            <person name="Chen C.-Y."/>
            <person name="Nguyen L."/>
            <person name="Yan X."/>
            <person name="Irwin P.L."/>
        </authorList>
    </citation>
    <scope>NUCLEOTIDE SEQUENCE [LARGE SCALE GENOMIC DNA]</scope>
    <source>
        <strain evidence="6 7">BI</strain>
    </source>
</reference>
<keyword evidence="7" id="KW-1185">Reference proteome</keyword>
<accession>A0A1D2LNI1</accession>
<comment type="similarity">
    <text evidence="4">Belongs to the flavoredoxin family.</text>
</comment>
<dbReference type="InterPro" id="IPR012349">
    <property type="entry name" value="Split_barrel_FMN-bd"/>
</dbReference>
<dbReference type="Pfam" id="PF01613">
    <property type="entry name" value="Flavin_Reduct"/>
    <property type="match status" value="1"/>
</dbReference>
<dbReference type="PANTHER" id="PTHR33798">
    <property type="entry name" value="FLAVOPROTEIN OXYGENASE"/>
    <property type="match status" value="1"/>
</dbReference>
<feature type="domain" description="Flavin reductase like" evidence="5">
    <location>
        <begin position="20"/>
        <end position="170"/>
    </location>
</feature>
<evidence type="ECO:0000256" key="1">
    <source>
        <dbReference type="ARBA" id="ARBA00001917"/>
    </source>
</evidence>